<dbReference type="AlphaFoldDB" id="A0A3N4LXK5"/>
<dbReference type="Proteomes" id="UP000267821">
    <property type="component" value="Unassembled WGS sequence"/>
</dbReference>
<protein>
    <submittedName>
        <fullName evidence="1">Uncharacterized protein</fullName>
    </submittedName>
</protein>
<organism evidence="1 2">
    <name type="scientific">Terfezia boudieri ATCC MYA-4762</name>
    <dbReference type="NCBI Taxonomy" id="1051890"/>
    <lineage>
        <taxon>Eukaryota</taxon>
        <taxon>Fungi</taxon>
        <taxon>Dikarya</taxon>
        <taxon>Ascomycota</taxon>
        <taxon>Pezizomycotina</taxon>
        <taxon>Pezizomycetes</taxon>
        <taxon>Pezizales</taxon>
        <taxon>Pezizaceae</taxon>
        <taxon>Terfezia</taxon>
    </lineage>
</organism>
<keyword evidence="2" id="KW-1185">Reference proteome</keyword>
<accession>A0A3N4LXK5</accession>
<reference evidence="1 2" key="1">
    <citation type="journal article" date="2018" name="Nat. Ecol. Evol.">
        <title>Pezizomycetes genomes reveal the molecular basis of ectomycorrhizal truffle lifestyle.</title>
        <authorList>
            <person name="Murat C."/>
            <person name="Payen T."/>
            <person name="Noel B."/>
            <person name="Kuo A."/>
            <person name="Morin E."/>
            <person name="Chen J."/>
            <person name="Kohler A."/>
            <person name="Krizsan K."/>
            <person name="Balestrini R."/>
            <person name="Da Silva C."/>
            <person name="Montanini B."/>
            <person name="Hainaut M."/>
            <person name="Levati E."/>
            <person name="Barry K.W."/>
            <person name="Belfiori B."/>
            <person name="Cichocki N."/>
            <person name="Clum A."/>
            <person name="Dockter R.B."/>
            <person name="Fauchery L."/>
            <person name="Guy J."/>
            <person name="Iotti M."/>
            <person name="Le Tacon F."/>
            <person name="Lindquist E.A."/>
            <person name="Lipzen A."/>
            <person name="Malagnac F."/>
            <person name="Mello A."/>
            <person name="Molinier V."/>
            <person name="Miyauchi S."/>
            <person name="Poulain J."/>
            <person name="Riccioni C."/>
            <person name="Rubini A."/>
            <person name="Sitrit Y."/>
            <person name="Splivallo R."/>
            <person name="Traeger S."/>
            <person name="Wang M."/>
            <person name="Zifcakova L."/>
            <person name="Wipf D."/>
            <person name="Zambonelli A."/>
            <person name="Paolocci F."/>
            <person name="Nowrousian M."/>
            <person name="Ottonello S."/>
            <person name="Baldrian P."/>
            <person name="Spatafora J.W."/>
            <person name="Henrissat B."/>
            <person name="Nagy L.G."/>
            <person name="Aury J.M."/>
            <person name="Wincker P."/>
            <person name="Grigoriev I.V."/>
            <person name="Bonfante P."/>
            <person name="Martin F.M."/>
        </authorList>
    </citation>
    <scope>NUCLEOTIDE SEQUENCE [LARGE SCALE GENOMIC DNA]</scope>
    <source>
        <strain evidence="1 2">ATCC MYA-4762</strain>
    </source>
</reference>
<evidence type="ECO:0000313" key="1">
    <source>
        <dbReference type="EMBL" id="RPB25411.1"/>
    </source>
</evidence>
<sequence length="193" mass="22025">MYIFLWATLFRNPSFRSSLWSLRNWATSRGFVVQDIFYLRITQGLSGPINQINVETRTPSVAACLLTRTRVSRWWNEGIRRQAVLLQGTYVIAPPTQCEHFLTLQMSIVSHGNVTDKKPRPEADIRSLLSFSPYPGEGEKVFLNVLSRPLRFFNSSKGFSESRRRQSVCFACCANPELACSVFVEGPESSNFY</sequence>
<evidence type="ECO:0000313" key="2">
    <source>
        <dbReference type="Proteomes" id="UP000267821"/>
    </source>
</evidence>
<dbReference type="InParanoid" id="A0A3N4LXK5"/>
<dbReference type="EMBL" id="ML121538">
    <property type="protein sequence ID" value="RPB25411.1"/>
    <property type="molecule type" value="Genomic_DNA"/>
</dbReference>
<gene>
    <name evidence="1" type="ORF">L211DRAFT_122628</name>
</gene>
<proteinExistence type="predicted"/>
<name>A0A3N4LXK5_9PEZI</name>